<dbReference type="PANTHER" id="PTHR23236:SF92">
    <property type="entry name" value="POLYADENYLATE-BINDING PROTEIN 1"/>
    <property type="match status" value="1"/>
</dbReference>
<accession>D2VM18</accession>
<dbReference type="GeneID" id="8855520"/>
<reference evidence="5 6" key="1">
    <citation type="journal article" date="2010" name="Cell">
        <title>The genome of Naegleria gruberi illuminates early eukaryotic versatility.</title>
        <authorList>
            <person name="Fritz-Laylin L.K."/>
            <person name="Prochnik S.E."/>
            <person name="Ginger M.L."/>
            <person name="Dacks J.B."/>
            <person name="Carpenter M.L."/>
            <person name="Field M.C."/>
            <person name="Kuo A."/>
            <person name="Paredez A."/>
            <person name="Chapman J."/>
            <person name="Pham J."/>
            <person name="Shu S."/>
            <person name="Neupane R."/>
            <person name="Cipriano M."/>
            <person name="Mancuso J."/>
            <person name="Tu H."/>
            <person name="Salamov A."/>
            <person name="Lindquist E."/>
            <person name="Shapiro H."/>
            <person name="Lucas S."/>
            <person name="Grigoriev I.V."/>
            <person name="Cande W.Z."/>
            <person name="Fulton C."/>
            <person name="Rokhsar D.S."/>
            <person name="Dawson S.C."/>
        </authorList>
    </citation>
    <scope>NUCLEOTIDE SEQUENCE [LARGE SCALE GENOMIC DNA]</scope>
    <source>
        <strain evidence="5 6">NEG-M</strain>
    </source>
</reference>
<feature type="domain" description="RRM" evidence="4">
    <location>
        <begin position="32"/>
        <end position="108"/>
    </location>
</feature>
<dbReference type="InterPro" id="IPR035979">
    <property type="entry name" value="RBD_domain_sf"/>
</dbReference>
<protein>
    <submittedName>
        <fullName evidence="5">Predicted protein</fullName>
    </submittedName>
</protein>
<dbReference type="eggNOG" id="KOG4209">
    <property type="taxonomic scope" value="Eukaryota"/>
</dbReference>
<evidence type="ECO:0000313" key="5">
    <source>
        <dbReference type="EMBL" id="EFC42148.1"/>
    </source>
</evidence>
<evidence type="ECO:0000259" key="4">
    <source>
        <dbReference type="PROSITE" id="PS50102"/>
    </source>
</evidence>
<evidence type="ECO:0000313" key="6">
    <source>
        <dbReference type="Proteomes" id="UP000006671"/>
    </source>
</evidence>
<proteinExistence type="predicted"/>
<dbReference type="FunCoup" id="D2VM18">
    <property type="interactions" value="402"/>
</dbReference>
<dbReference type="RefSeq" id="XP_002674892.1">
    <property type="nucleotide sequence ID" value="XM_002674846.1"/>
</dbReference>
<sequence length="155" mass="17040">MQEEHAKIKEMQSEIERNLSTVAENQEEIDSRSIYVGNVDYGSVAEELENHFKQAGDIIRITIKSDKMGNPKGFAYIEFKDKSSVENALQLNGSTFRNRELKVFAKRTNIPGLSTTTRGRGRGRGAPRGAPRGGFVPRGGRGRGGRGRGRGGGPY</sequence>
<dbReference type="STRING" id="5762.D2VM18"/>
<dbReference type="PANTHER" id="PTHR23236">
    <property type="entry name" value="EUKARYOTIC TRANSLATION INITIATION FACTOR 4B/4H"/>
    <property type="match status" value="1"/>
</dbReference>
<dbReference type="VEuPathDB" id="AmoebaDB:NAEGRDRAFT_80501"/>
<dbReference type="PROSITE" id="PS50102">
    <property type="entry name" value="RRM"/>
    <property type="match status" value="1"/>
</dbReference>
<dbReference type="OMA" id="MALLMHE"/>
<dbReference type="GO" id="GO:0008143">
    <property type="term" value="F:poly(A) binding"/>
    <property type="evidence" value="ECO:0007669"/>
    <property type="project" value="TreeGrafter"/>
</dbReference>
<dbReference type="EMBL" id="GG738881">
    <property type="protein sequence ID" value="EFC42148.1"/>
    <property type="molecule type" value="Genomic_DNA"/>
</dbReference>
<dbReference type="InParanoid" id="D2VM18"/>
<name>D2VM18_NAEGR</name>
<dbReference type="CDD" id="cd12306">
    <property type="entry name" value="RRM_II_PABPs"/>
    <property type="match status" value="1"/>
</dbReference>
<feature type="region of interest" description="Disordered" evidence="3">
    <location>
        <begin position="107"/>
        <end position="155"/>
    </location>
</feature>
<evidence type="ECO:0000256" key="1">
    <source>
        <dbReference type="ARBA" id="ARBA00022884"/>
    </source>
</evidence>
<evidence type="ECO:0000256" key="3">
    <source>
        <dbReference type="SAM" id="MobiDB-lite"/>
    </source>
</evidence>
<dbReference type="InterPro" id="IPR012677">
    <property type="entry name" value="Nucleotide-bd_a/b_plait_sf"/>
</dbReference>
<gene>
    <name evidence="5" type="ORF">NAEGRDRAFT_80501</name>
</gene>
<feature type="compositionally biased region" description="Basic residues" evidence="3">
    <location>
        <begin position="140"/>
        <end position="149"/>
    </location>
</feature>
<dbReference type="SMART" id="SM00360">
    <property type="entry name" value="RRM"/>
    <property type="match status" value="1"/>
</dbReference>
<keyword evidence="1 2" id="KW-0694">RNA-binding</keyword>
<dbReference type="Gene3D" id="3.30.70.330">
    <property type="match status" value="1"/>
</dbReference>
<dbReference type="Proteomes" id="UP000006671">
    <property type="component" value="Unassembled WGS sequence"/>
</dbReference>
<evidence type="ECO:0000256" key="2">
    <source>
        <dbReference type="PROSITE-ProRule" id="PRU00176"/>
    </source>
</evidence>
<organism evidence="6">
    <name type="scientific">Naegleria gruberi</name>
    <name type="common">Amoeba</name>
    <dbReference type="NCBI Taxonomy" id="5762"/>
    <lineage>
        <taxon>Eukaryota</taxon>
        <taxon>Discoba</taxon>
        <taxon>Heterolobosea</taxon>
        <taxon>Tetramitia</taxon>
        <taxon>Eutetramitia</taxon>
        <taxon>Vahlkampfiidae</taxon>
        <taxon>Naegleria</taxon>
    </lineage>
</organism>
<dbReference type="KEGG" id="ngr:NAEGRDRAFT_80501"/>
<dbReference type="SUPFAM" id="SSF54928">
    <property type="entry name" value="RNA-binding domain, RBD"/>
    <property type="match status" value="1"/>
</dbReference>
<dbReference type="Pfam" id="PF00076">
    <property type="entry name" value="RRM_1"/>
    <property type="match status" value="1"/>
</dbReference>
<dbReference type="AlphaFoldDB" id="D2VM18"/>
<dbReference type="InterPro" id="IPR000504">
    <property type="entry name" value="RRM_dom"/>
</dbReference>
<keyword evidence="6" id="KW-1185">Reference proteome</keyword>
<dbReference type="OrthoDB" id="4726at2759"/>